<name>A0ACC7NVR1_9BACL</name>
<keyword evidence="2" id="KW-1185">Reference proteome</keyword>
<sequence length="616" mass="69924">MGKKSLKLNWDYLKDLWQGIISAKKWILAYVVFILVPVTIMLASYYQRSSEILEQEVTRSMQQTLRQAGMNLTYKLDHILDISNSVFMNKEMYTSLLPQSTISEQLEQMKSLRNLADTVQTNTDIQRFRIFVDPSRLYAGDRINLLPMSMLEKRPWYKDIMDAGGGMVWTGVYRENYLDMEEKDVFSVGRVLRNPLQYGEILGVLMLDISNQVLKEVMSGVNLSAVYSPYIVDKEGKLIYALEAPANVSGGEYTGGDLPEEIMHTVLQTDEGIVKRSNGRENVYVMFASIESTGWKLLAEVSQSEIAHRAVAQNQFTSIATVVAITVLFLVLVFVLLTFTIQGLTKRIQVVLKMMRKEGVGWLEEYRHAPEGDFRLLERSVDQLIRKVNNLMEETYQAKVLEREAQLKALQAQINPHFLYNTLDMINWSAIAHHAEDTSQMIEALAQYFRLSLNKGKDHVSVADELNLAQVYLEIQQNRFPSTFSFHIEAQPGLEGYLIPKLTLQPLVENALLHGIRKAKDKRGSIRIAAKLEQDTLLLSVTDDGIGMEEETARKLLLLPRPDMRADGSGSSYGLYNVNERIRIFAGEQYGLSIETIPGQGTTIYVRVKAIGPQEQ</sequence>
<keyword evidence="1" id="KW-0808">Transferase</keyword>
<comment type="caution">
    <text evidence="1">The sequence shown here is derived from an EMBL/GenBank/DDBJ whole genome shotgun (WGS) entry which is preliminary data.</text>
</comment>
<gene>
    <name evidence="1" type="ORF">ACI1P1_03955</name>
</gene>
<keyword evidence="1" id="KW-0418">Kinase</keyword>
<organism evidence="1 2">
    <name type="scientific">Paenibacillus mesotrionivorans</name>
    <dbReference type="NCBI Taxonomy" id="3160968"/>
    <lineage>
        <taxon>Bacteria</taxon>
        <taxon>Bacillati</taxon>
        <taxon>Bacillota</taxon>
        <taxon>Bacilli</taxon>
        <taxon>Bacillales</taxon>
        <taxon>Paenibacillaceae</taxon>
        <taxon>Paenibacillus</taxon>
    </lineage>
</organism>
<evidence type="ECO:0000313" key="1">
    <source>
        <dbReference type="EMBL" id="MFM9327449.1"/>
    </source>
</evidence>
<proteinExistence type="predicted"/>
<dbReference type="EC" id="2.7.13.3" evidence="1"/>
<evidence type="ECO:0000313" key="2">
    <source>
        <dbReference type="Proteomes" id="UP001631969"/>
    </source>
</evidence>
<reference evidence="1" key="1">
    <citation type="submission" date="2024-12" db="EMBL/GenBank/DDBJ databases">
        <authorList>
            <person name="Wu N."/>
        </authorList>
    </citation>
    <scope>NUCLEOTIDE SEQUENCE</scope>
    <source>
        <strain evidence="1">P15</strain>
    </source>
</reference>
<dbReference type="EMBL" id="JBJURJ010000002">
    <property type="protein sequence ID" value="MFM9327449.1"/>
    <property type="molecule type" value="Genomic_DNA"/>
</dbReference>
<accession>A0ACC7NVR1</accession>
<dbReference type="Proteomes" id="UP001631969">
    <property type="component" value="Unassembled WGS sequence"/>
</dbReference>
<protein>
    <submittedName>
        <fullName evidence="1">Sensor histidine kinase</fullName>
        <ecNumber evidence="1">2.7.13.3</ecNumber>
    </submittedName>
</protein>